<sequence length="72" mass="8461">MSPSNIEERLSKLEAEVTQLKQCLSINIDTVKPWWESIISVFADDPAFEEAITIGQEYRRSWKDEFEIDEVR</sequence>
<dbReference type="Proteomes" id="UP001333818">
    <property type="component" value="Unassembled WGS sequence"/>
</dbReference>
<organism evidence="1 2">
    <name type="scientific">Tumidithrix elongata BACA0141</name>
    <dbReference type="NCBI Taxonomy" id="2716417"/>
    <lineage>
        <taxon>Bacteria</taxon>
        <taxon>Bacillati</taxon>
        <taxon>Cyanobacteriota</taxon>
        <taxon>Cyanophyceae</taxon>
        <taxon>Pseudanabaenales</taxon>
        <taxon>Pseudanabaenaceae</taxon>
        <taxon>Tumidithrix</taxon>
        <taxon>Tumidithrix elongata</taxon>
    </lineage>
</organism>
<dbReference type="RefSeq" id="WP_330486385.1">
    <property type="nucleotide sequence ID" value="NZ_JAZBJZ010000193.1"/>
</dbReference>
<keyword evidence="2" id="KW-1185">Reference proteome</keyword>
<gene>
    <name evidence="1" type="ORF">V2H45_24705</name>
</gene>
<evidence type="ECO:0000313" key="2">
    <source>
        <dbReference type="Proteomes" id="UP001333818"/>
    </source>
</evidence>
<dbReference type="AlphaFoldDB" id="A0AAW9QBX5"/>
<evidence type="ECO:0000313" key="1">
    <source>
        <dbReference type="EMBL" id="MEE3719946.1"/>
    </source>
</evidence>
<accession>A0AAW9QBX5</accession>
<proteinExistence type="predicted"/>
<protein>
    <submittedName>
        <fullName evidence="1">Uncharacterized protein</fullName>
    </submittedName>
</protein>
<dbReference type="EMBL" id="JAZBJZ010000193">
    <property type="protein sequence ID" value="MEE3719946.1"/>
    <property type="molecule type" value="Genomic_DNA"/>
</dbReference>
<name>A0AAW9QBX5_9CYAN</name>
<comment type="caution">
    <text evidence="1">The sequence shown here is derived from an EMBL/GenBank/DDBJ whole genome shotgun (WGS) entry which is preliminary data.</text>
</comment>
<reference evidence="1" key="1">
    <citation type="submission" date="2024-01" db="EMBL/GenBank/DDBJ databases">
        <title>Bank of Algae and Cyanobacteria of the Azores (BACA) strain genomes.</title>
        <authorList>
            <person name="Luz R."/>
            <person name="Cordeiro R."/>
            <person name="Fonseca A."/>
            <person name="Goncalves V."/>
        </authorList>
    </citation>
    <scope>NUCLEOTIDE SEQUENCE</scope>
    <source>
        <strain evidence="1">BACA0141</strain>
    </source>
</reference>